<gene>
    <name evidence="1" type="ORF">Nepgr_017417</name>
</gene>
<name>A0AAD3SSL7_NEPGR</name>
<sequence length="329" mass="34719">MQEFWLAGAGAGAGHALVELMGFCLSAATVLLSKVLKICPVEGLDTVSQGFLVGGVSSRPISEVDRTAALGPVGASIKLEPHPPSVAVPDLDPALSFVPSISERAIKPCCVPLSDVDAPPVVAAAALKLPHGFFFFCQRTLGKTHHPIVPCTPEEREKALRKKSDPAERISPISCEPLDVNRPVCSDVDYAETMPPSESGRDSIPALSTVYPDYGAVDSTAVTRAFSAAFHLGSPDQRNEDELFARQAINEWQRMARWVASLTIAETAFLVLGQGPFLLVGEAGLHRIMARILSSSAGAGIWTCLGGAAGILSSGCCGWIRWDTAAGMD</sequence>
<accession>A0AAD3SSL7</accession>
<comment type="caution">
    <text evidence="1">The sequence shown here is derived from an EMBL/GenBank/DDBJ whole genome shotgun (WGS) entry which is preliminary data.</text>
</comment>
<evidence type="ECO:0000313" key="1">
    <source>
        <dbReference type="EMBL" id="GMH15576.1"/>
    </source>
</evidence>
<evidence type="ECO:0000313" key="2">
    <source>
        <dbReference type="Proteomes" id="UP001279734"/>
    </source>
</evidence>
<organism evidence="1 2">
    <name type="scientific">Nepenthes gracilis</name>
    <name type="common">Slender pitcher plant</name>
    <dbReference type="NCBI Taxonomy" id="150966"/>
    <lineage>
        <taxon>Eukaryota</taxon>
        <taxon>Viridiplantae</taxon>
        <taxon>Streptophyta</taxon>
        <taxon>Embryophyta</taxon>
        <taxon>Tracheophyta</taxon>
        <taxon>Spermatophyta</taxon>
        <taxon>Magnoliopsida</taxon>
        <taxon>eudicotyledons</taxon>
        <taxon>Gunneridae</taxon>
        <taxon>Pentapetalae</taxon>
        <taxon>Caryophyllales</taxon>
        <taxon>Nepenthaceae</taxon>
        <taxon>Nepenthes</taxon>
    </lineage>
</organism>
<keyword evidence="2" id="KW-1185">Reference proteome</keyword>
<reference evidence="1" key="1">
    <citation type="submission" date="2023-05" db="EMBL/GenBank/DDBJ databases">
        <title>Nepenthes gracilis genome sequencing.</title>
        <authorList>
            <person name="Fukushima K."/>
        </authorList>
    </citation>
    <scope>NUCLEOTIDE SEQUENCE</scope>
    <source>
        <strain evidence="1">SING2019-196</strain>
    </source>
</reference>
<protein>
    <submittedName>
        <fullName evidence="1">Uncharacterized protein</fullName>
    </submittedName>
</protein>
<dbReference type="AlphaFoldDB" id="A0AAD3SSL7"/>
<dbReference type="Proteomes" id="UP001279734">
    <property type="component" value="Unassembled WGS sequence"/>
</dbReference>
<proteinExistence type="predicted"/>
<dbReference type="EMBL" id="BSYO01000015">
    <property type="protein sequence ID" value="GMH15576.1"/>
    <property type="molecule type" value="Genomic_DNA"/>
</dbReference>